<evidence type="ECO:0000313" key="3">
    <source>
        <dbReference type="Proteomes" id="UP000070371"/>
    </source>
</evidence>
<reference evidence="2 3" key="1">
    <citation type="submission" date="2016-02" db="EMBL/GenBank/DDBJ databases">
        <title>Complete genome sequence of Halocynthiibacter arcticus PAMC 20958t from arctic marine sediment.</title>
        <authorList>
            <person name="Lee Y.M."/>
            <person name="Baek K."/>
            <person name="Lee H.K."/>
            <person name="Shin S.C."/>
        </authorList>
    </citation>
    <scope>NUCLEOTIDE SEQUENCE [LARGE SCALE GENOMIC DNA]</scope>
    <source>
        <strain evidence="2">PAMC 20958</strain>
    </source>
</reference>
<feature type="region of interest" description="Disordered" evidence="1">
    <location>
        <begin position="120"/>
        <end position="141"/>
    </location>
</feature>
<dbReference type="KEGG" id="hat:RC74_10815"/>
<evidence type="ECO:0000256" key="1">
    <source>
        <dbReference type="SAM" id="MobiDB-lite"/>
    </source>
</evidence>
<evidence type="ECO:0008006" key="4">
    <source>
        <dbReference type="Google" id="ProtNLM"/>
    </source>
</evidence>
<gene>
    <name evidence="2" type="ORF">RC74_10815</name>
</gene>
<organism evidence="2 3">
    <name type="scientific">Falsihalocynthiibacter arcticus</name>
    <dbReference type="NCBI Taxonomy" id="1579316"/>
    <lineage>
        <taxon>Bacteria</taxon>
        <taxon>Pseudomonadati</taxon>
        <taxon>Pseudomonadota</taxon>
        <taxon>Alphaproteobacteria</taxon>
        <taxon>Rhodobacterales</taxon>
        <taxon>Roseobacteraceae</taxon>
        <taxon>Falsihalocynthiibacter</taxon>
    </lineage>
</organism>
<dbReference type="OrthoDB" id="6058756at2"/>
<keyword evidence="3" id="KW-1185">Reference proteome</keyword>
<protein>
    <recommendedName>
        <fullName evidence="4">Helix-turn-helix domain-containing protein</fullName>
    </recommendedName>
</protein>
<dbReference type="RefSeq" id="WP_039001034.1">
    <property type="nucleotide sequence ID" value="NZ_CP014327.1"/>
</dbReference>
<accession>A0A126V0L3</accession>
<proteinExistence type="predicted"/>
<dbReference type="AlphaFoldDB" id="A0A126V0L3"/>
<dbReference type="Proteomes" id="UP000070371">
    <property type="component" value="Chromosome"/>
</dbReference>
<name>A0A126V0L3_9RHOB</name>
<dbReference type="EMBL" id="CP014327">
    <property type="protein sequence ID" value="AML51687.1"/>
    <property type="molecule type" value="Genomic_DNA"/>
</dbReference>
<sequence>MATKSYKWQKRGKGAGRHVQLPEWVQATEAWSTMKPAPRALYIELKRRFNGVNNSAIILSHRDAAKALNVHRNTIGGLFDTLQERGFIRMTQAPHLGPSGIGRASVWALEEVPLREGQPAPMSFARWNKTKPPHKNQDKVA</sequence>
<evidence type="ECO:0000313" key="2">
    <source>
        <dbReference type="EMBL" id="AML51687.1"/>
    </source>
</evidence>